<dbReference type="WBParaSite" id="L893_g29072.t1">
    <property type="protein sequence ID" value="L893_g29072.t1"/>
    <property type="gene ID" value="L893_g29072"/>
</dbReference>
<dbReference type="AlphaFoldDB" id="A0A1I7ZRF4"/>
<accession>A0A1I7ZRF4</accession>
<evidence type="ECO:0000313" key="1">
    <source>
        <dbReference type="Proteomes" id="UP000095287"/>
    </source>
</evidence>
<organism evidence="1 2">
    <name type="scientific">Steinernema glaseri</name>
    <dbReference type="NCBI Taxonomy" id="37863"/>
    <lineage>
        <taxon>Eukaryota</taxon>
        <taxon>Metazoa</taxon>
        <taxon>Ecdysozoa</taxon>
        <taxon>Nematoda</taxon>
        <taxon>Chromadorea</taxon>
        <taxon>Rhabditida</taxon>
        <taxon>Tylenchina</taxon>
        <taxon>Panagrolaimomorpha</taxon>
        <taxon>Strongyloidoidea</taxon>
        <taxon>Steinernematidae</taxon>
        <taxon>Steinernema</taxon>
    </lineage>
</organism>
<evidence type="ECO:0000313" key="2">
    <source>
        <dbReference type="WBParaSite" id="L893_g29072.t1"/>
    </source>
</evidence>
<sequence>MLTAAAQQACMDPTNLFAALGAQQLHFPADM</sequence>
<proteinExistence type="predicted"/>
<keyword evidence="1" id="KW-1185">Reference proteome</keyword>
<dbReference type="Proteomes" id="UP000095287">
    <property type="component" value="Unplaced"/>
</dbReference>
<name>A0A1I7ZRF4_9BILA</name>
<reference evidence="2" key="1">
    <citation type="submission" date="2016-11" db="UniProtKB">
        <authorList>
            <consortium name="WormBaseParasite"/>
        </authorList>
    </citation>
    <scope>IDENTIFICATION</scope>
</reference>
<protein>
    <submittedName>
        <fullName evidence="2">Methyltransferase</fullName>
    </submittedName>
</protein>